<feature type="region of interest" description="Disordered" evidence="1">
    <location>
        <begin position="36"/>
        <end position="55"/>
    </location>
</feature>
<name>A0A3P6AZ59_BRAOL</name>
<organism evidence="3">
    <name type="scientific">Brassica oleracea</name>
    <name type="common">Wild cabbage</name>
    <dbReference type="NCBI Taxonomy" id="3712"/>
    <lineage>
        <taxon>Eukaryota</taxon>
        <taxon>Viridiplantae</taxon>
        <taxon>Streptophyta</taxon>
        <taxon>Embryophyta</taxon>
        <taxon>Tracheophyta</taxon>
        <taxon>Spermatophyta</taxon>
        <taxon>Magnoliopsida</taxon>
        <taxon>eudicotyledons</taxon>
        <taxon>Gunneridae</taxon>
        <taxon>Pentapetalae</taxon>
        <taxon>rosids</taxon>
        <taxon>malvids</taxon>
        <taxon>Brassicales</taxon>
        <taxon>Brassicaceae</taxon>
        <taxon>Brassiceae</taxon>
        <taxon>Brassica</taxon>
    </lineage>
</organism>
<proteinExistence type="predicted"/>
<sequence>MLYISLICFLLFGLEAYLILYRCCSRKKEKKAYRDLVESGDVESDEDEEEEEENDLDMVVQFNTRLEDLKEREGFREESSS</sequence>
<gene>
    <name evidence="3" type="ORF">BOLC3T16242H</name>
</gene>
<reference evidence="3" key="1">
    <citation type="submission" date="2018-11" db="EMBL/GenBank/DDBJ databases">
        <authorList>
            <consortium name="Genoscope - CEA"/>
            <person name="William W."/>
        </authorList>
    </citation>
    <scope>NUCLEOTIDE SEQUENCE</scope>
</reference>
<feature type="compositionally biased region" description="Acidic residues" evidence="1">
    <location>
        <begin position="38"/>
        <end position="55"/>
    </location>
</feature>
<dbReference type="EMBL" id="LR031872">
    <property type="protein sequence ID" value="VDC92244.1"/>
    <property type="molecule type" value="Genomic_DNA"/>
</dbReference>
<feature type="chain" id="PRO_5018018440" evidence="2">
    <location>
        <begin position="17"/>
        <end position="81"/>
    </location>
</feature>
<evidence type="ECO:0000313" key="3">
    <source>
        <dbReference type="EMBL" id="VDC92244.1"/>
    </source>
</evidence>
<dbReference type="AlphaFoldDB" id="A0A3P6AZ59"/>
<feature type="signal peptide" evidence="2">
    <location>
        <begin position="1"/>
        <end position="16"/>
    </location>
</feature>
<accession>A0A3P6AZ59</accession>
<evidence type="ECO:0000256" key="2">
    <source>
        <dbReference type="SAM" id="SignalP"/>
    </source>
</evidence>
<protein>
    <submittedName>
        <fullName evidence="3">Uncharacterized protein</fullName>
    </submittedName>
</protein>
<keyword evidence="2" id="KW-0732">Signal</keyword>
<evidence type="ECO:0000256" key="1">
    <source>
        <dbReference type="SAM" id="MobiDB-lite"/>
    </source>
</evidence>